<dbReference type="InterPro" id="IPR014018">
    <property type="entry name" value="SecA_motor_DEAD"/>
</dbReference>
<dbReference type="GO" id="GO:0006886">
    <property type="term" value="P:intracellular protein transport"/>
    <property type="evidence" value="ECO:0007669"/>
    <property type="project" value="InterPro"/>
</dbReference>
<dbReference type="PRINTS" id="PR00906">
    <property type="entry name" value="SECA"/>
</dbReference>
<dbReference type="Proteomes" id="UP000593564">
    <property type="component" value="Unassembled WGS sequence"/>
</dbReference>
<dbReference type="SUPFAM" id="SSF52540">
    <property type="entry name" value="P-loop containing nucleoside triphosphate hydrolases"/>
    <property type="match status" value="1"/>
</dbReference>
<keyword evidence="2" id="KW-0813">Transport</keyword>
<dbReference type="GO" id="GO:0016020">
    <property type="term" value="C:membrane"/>
    <property type="evidence" value="ECO:0007669"/>
    <property type="project" value="InterPro"/>
</dbReference>
<keyword evidence="7" id="KW-1185">Reference proteome</keyword>
<protein>
    <recommendedName>
        <fullName evidence="1">chloroplast protein-transporting ATPase</fullName>
        <ecNumber evidence="1">7.4.2.4</ecNumber>
    </recommendedName>
</protein>
<dbReference type="Gene3D" id="3.40.50.300">
    <property type="entry name" value="P-loop containing nucleotide triphosphate hydrolases"/>
    <property type="match status" value="1"/>
</dbReference>
<keyword evidence="2" id="KW-0653">Protein transport</keyword>
<dbReference type="PANTHER" id="PTHR30612:SF11">
    <property type="entry name" value="PROTEIN TRANSLOCASE SUBUNIT SECA2, CHLOROPLASTIC"/>
    <property type="match status" value="1"/>
</dbReference>
<reference evidence="7" key="1">
    <citation type="journal article" date="2020" name="Nat. Commun.">
        <title>Genome assembly of wild tea tree DASZ reveals pedigree and selection history of tea varieties.</title>
        <authorList>
            <person name="Zhang W."/>
            <person name="Zhang Y."/>
            <person name="Qiu H."/>
            <person name="Guo Y."/>
            <person name="Wan H."/>
            <person name="Zhang X."/>
            <person name="Scossa F."/>
            <person name="Alseekh S."/>
            <person name="Zhang Q."/>
            <person name="Wang P."/>
            <person name="Xu L."/>
            <person name="Schmidt M.H."/>
            <person name="Jia X."/>
            <person name="Li D."/>
            <person name="Zhu A."/>
            <person name="Guo F."/>
            <person name="Chen W."/>
            <person name="Ni D."/>
            <person name="Usadel B."/>
            <person name="Fernie A.R."/>
            <person name="Wen W."/>
        </authorList>
    </citation>
    <scope>NUCLEOTIDE SEQUENCE [LARGE SCALE GENOMIC DNA]</scope>
    <source>
        <strain evidence="7">cv. G240</strain>
    </source>
</reference>
<name>A0A7J7HUD6_CAMSI</name>
<dbReference type="InterPro" id="IPR000185">
    <property type="entry name" value="SecA"/>
</dbReference>
<reference evidence="6 7" key="2">
    <citation type="submission" date="2020-07" db="EMBL/GenBank/DDBJ databases">
        <title>Genome assembly of wild tea tree DASZ reveals pedigree and selection history of tea varieties.</title>
        <authorList>
            <person name="Zhang W."/>
        </authorList>
    </citation>
    <scope>NUCLEOTIDE SEQUENCE [LARGE SCALE GENOMIC DNA]</scope>
    <source>
        <strain evidence="7">cv. G240</strain>
        <tissue evidence="6">Leaf</tissue>
    </source>
</reference>
<dbReference type="PANTHER" id="PTHR30612">
    <property type="entry name" value="SECA INNER MEMBRANE COMPONENT OF SEC PROTEIN SECRETION SYSTEM"/>
    <property type="match status" value="1"/>
</dbReference>
<dbReference type="EMBL" id="JACBKZ010000003">
    <property type="protein sequence ID" value="KAF5956017.1"/>
    <property type="molecule type" value="Genomic_DNA"/>
</dbReference>
<evidence type="ECO:0000256" key="2">
    <source>
        <dbReference type="ARBA" id="ARBA00022927"/>
    </source>
</evidence>
<dbReference type="InterPro" id="IPR011115">
    <property type="entry name" value="SecA_DEAD"/>
</dbReference>
<gene>
    <name evidence="6" type="ORF">HYC85_008873</name>
</gene>
<keyword evidence="3" id="KW-0811">Translocation</keyword>
<evidence type="ECO:0000256" key="4">
    <source>
        <dbReference type="ARBA" id="ARBA00034043"/>
    </source>
</evidence>
<organism evidence="6 7">
    <name type="scientific">Camellia sinensis</name>
    <name type="common">Tea plant</name>
    <name type="synonym">Thea sinensis</name>
    <dbReference type="NCBI Taxonomy" id="4442"/>
    <lineage>
        <taxon>Eukaryota</taxon>
        <taxon>Viridiplantae</taxon>
        <taxon>Streptophyta</taxon>
        <taxon>Embryophyta</taxon>
        <taxon>Tracheophyta</taxon>
        <taxon>Spermatophyta</taxon>
        <taxon>Magnoliopsida</taxon>
        <taxon>eudicotyledons</taxon>
        <taxon>Gunneridae</taxon>
        <taxon>Pentapetalae</taxon>
        <taxon>asterids</taxon>
        <taxon>Ericales</taxon>
        <taxon>Theaceae</taxon>
        <taxon>Camellia</taxon>
    </lineage>
</organism>
<accession>A0A7J7HUD6</accession>
<feature type="domain" description="SecA family profile" evidence="5">
    <location>
        <begin position="90"/>
        <end position="218"/>
    </location>
</feature>
<dbReference type="InterPro" id="IPR027417">
    <property type="entry name" value="P-loop_NTPase"/>
</dbReference>
<sequence>MVVRTKPAQFKFTHNNTYTTQTHPTMAAFLNLSTSFFPSPRHHLLPPRTTFLYTTPFSSLPHSFSSSPSRRPRFASTPILSSLKEDLGRVTKVWSDFSSLNYWVVRDYYRLVNSVNALEPHIQGLSDEQLTTKTIEFQHRLKHGETVADIQAEAFAVVREAARRKLGMRHFDVQIIGGAVLHDGSIAEMKTGEGKTLVSTLAAYLNALTGEGVHGKFS</sequence>
<proteinExistence type="predicted"/>
<comment type="caution">
    <text evidence="6">The sequence shown here is derived from an EMBL/GenBank/DDBJ whole genome shotgun (WGS) entry which is preliminary data.</text>
</comment>
<evidence type="ECO:0000313" key="6">
    <source>
        <dbReference type="EMBL" id="KAF5956017.1"/>
    </source>
</evidence>
<dbReference type="GO" id="GO:0006605">
    <property type="term" value="P:protein targeting"/>
    <property type="evidence" value="ECO:0007669"/>
    <property type="project" value="InterPro"/>
</dbReference>
<dbReference type="GO" id="GO:0017038">
    <property type="term" value="P:protein import"/>
    <property type="evidence" value="ECO:0007669"/>
    <property type="project" value="InterPro"/>
</dbReference>
<dbReference type="PROSITE" id="PS51196">
    <property type="entry name" value="SECA_MOTOR_DEAD"/>
    <property type="match status" value="1"/>
</dbReference>
<evidence type="ECO:0000259" key="5">
    <source>
        <dbReference type="PROSITE" id="PS51196"/>
    </source>
</evidence>
<dbReference type="SMART" id="SM00957">
    <property type="entry name" value="SecA_DEAD"/>
    <property type="match status" value="1"/>
</dbReference>
<comment type="catalytic activity">
    <reaction evidence="4">
        <text>ATP + H2O + chloroplast-proteinSide 1 = ADP + phosphate + chloroplast-proteinSide 2.</text>
        <dbReference type="EC" id="7.4.2.4"/>
    </reaction>
</comment>
<dbReference type="GO" id="GO:0005524">
    <property type="term" value="F:ATP binding"/>
    <property type="evidence" value="ECO:0007669"/>
    <property type="project" value="InterPro"/>
</dbReference>
<dbReference type="Pfam" id="PF07517">
    <property type="entry name" value="SecA_DEAD"/>
    <property type="match status" value="1"/>
</dbReference>
<evidence type="ECO:0000313" key="7">
    <source>
        <dbReference type="Proteomes" id="UP000593564"/>
    </source>
</evidence>
<evidence type="ECO:0000256" key="3">
    <source>
        <dbReference type="ARBA" id="ARBA00023010"/>
    </source>
</evidence>
<dbReference type="AlphaFoldDB" id="A0A7J7HUD6"/>
<dbReference type="GO" id="GO:0009941">
    <property type="term" value="C:chloroplast envelope"/>
    <property type="evidence" value="ECO:0007669"/>
    <property type="project" value="TreeGrafter"/>
</dbReference>
<dbReference type="EC" id="7.4.2.4" evidence="1"/>
<evidence type="ECO:0000256" key="1">
    <source>
        <dbReference type="ARBA" id="ARBA00012047"/>
    </source>
</evidence>
<dbReference type="GO" id="GO:0016464">
    <property type="term" value="F:chloroplast protein-transporting ATPase activity"/>
    <property type="evidence" value="ECO:0007669"/>
    <property type="project" value="UniProtKB-EC"/>
</dbReference>